<gene>
    <name evidence="1" type="ORF">KQX54_009087</name>
</gene>
<reference evidence="1 2" key="1">
    <citation type="journal article" date="2021" name="J. Hered.">
        <title>A chromosome-level genome assembly of the parasitoid wasp, Cotesia glomerata (Hymenoptera: Braconidae).</title>
        <authorList>
            <person name="Pinto B.J."/>
            <person name="Weis J.J."/>
            <person name="Gamble T."/>
            <person name="Ode P.J."/>
            <person name="Paul R."/>
            <person name="Zaspel J.M."/>
        </authorList>
    </citation>
    <scope>NUCLEOTIDE SEQUENCE [LARGE SCALE GENOMIC DNA]</scope>
    <source>
        <strain evidence="1">CgM1</strain>
    </source>
</reference>
<proteinExistence type="predicted"/>
<organism evidence="1 2">
    <name type="scientific">Cotesia glomerata</name>
    <name type="common">Lepidopteran parasitic wasp</name>
    <name type="synonym">Apanteles glomeratus</name>
    <dbReference type="NCBI Taxonomy" id="32391"/>
    <lineage>
        <taxon>Eukaryota</taxon>
        <taxon>Metazoa</taxon>
        <taxon>Ecdysozoa</taxon>
        <taxon>Arthropoda</taxon>
        <taxon>Hexapoda</taxon>
        <taxon>Insecta</taxon>
        <taxon>Pterygota</taxon>
        <taxon>Neoptera</taxon>
        <taxon>Endopterygota</taxon>
        <taxon>Hymenoptera</taxon>
        <taxon>Apocrita</taxon>
        <taxon>Ichneumonoidea</taxon>
        <taxon>Braconidae</taxon>
        <taxon>Microgastrinae</taxon>
        <taxon>Cotesia</taxon>
    </lineage>
</organism>
<name>A0AAV7J7X4_COTGL</name>
<dbReference type="Proteomes" id="UP000826195">
    <property type="component" value="Unassembled WGS sequence"/>
</dbReference>
<dbReference type="EMBL" id="JAHXZJ010000001">
    <property type="protein sequence ID" value="KAH0567372.1"/>
    <property type="molecule type" value="Genomic_DNA"/>
</dbReference>
<protein>
    <submittedName>
        <fullName evidence="1">Uncharacterized protein</fullName>
    </submittedName>
</protein>
<evidence type="ECO:0000313" key="1">
    <source>
        <dbReference type="EMBL" id="KAH0567372.1"/>
    </source>
</evidence>
<keyword evidence="2" id="KW-1185">Reference proteome</keyword>
<sequence length="72" mass="8177">MATVMFERTKFWMEVNAHPPAITPKFSKVFDRLTTIGIVQVMGKAFAMFAGHKGECMIGWKSHCWDVGGKRE</sequence>
<comment type="caution">
    <text evidence="1">The sequence shown here is derived from an EMBL/GenBank/DDBJ whole genome shotgun (WGS) entry which is preliminary data.</text>
</comment>
<accession>A0AAV7J7X4</accession>
<evidence type="ECO:0000313" key="2">
    <source>
        <dbReference type="Proteomes" id="UP000826195"/>
    </source>
</evidence>
<dbReference type="AlphaFoldDB" id="A0AAV7J7X4"/>